<reference evidence="1" key="2">
    <citation type="journal article" date="2015" name="Fish Shellfish Immunol.">
        <title>Early steps in the European eel (Anguilla anguilla)-Vibrio vulnificus interaction in the gills: Role of the RtxA13 toxin.</title>
        <authorList>
            <person name="Callol A."/>
            <person name="Pajuelo D."/>
            <person name="Ebbesson L."/>
            <person name="Teles M."/>
            <person name="MacKenzie S."/>
            <person name="Amaro C."/>
        </authorList>
    </citation>
    <scope>NUCLEOTIDE SEQUENCE</scope>
</reference>
<organism evidence="1">
    <name type="scientific">Anguilla anguilla</name>
    <name type="common">European freshwater eel</name>
    <name type="synonym">Muraena anguilla</name>
    <dbReference type="NCBI Taxonomy" id="7936"/>
    <lineage>
        <taxon>Eukaryota</taxon>
        <taxon>Metazoa</taxon>
        <taxon>Chordata</taxon>
        <taxon>Craniata</taxon>
        <taxon>Vertebrata</taxon>
        <taxon>Euteleostomi</taxon>
        <taxon>Actinopterygii</taxon>
        <taxon>Neopterygii</taxon>
        <taxon>Teleostei</taxon>
        <taxon>Anguilliformes</taxon>
        <taxon>Anguillidae</taxon>
        <taxon>Anguilla</taxon>
    </lineage>
</organism>
<dbReference type="EMBL" id="GBXM01026726">
    <property type="protein sequence ID" value="JAH81851.1"/>
    <property type="molecule type" value="Transcribed_RNA"/>
</dbReference>
<reference evidence="1" key="1">
    <citation type="submission" date="2014-11" db="EMBL/GenBank/DDBJ databases">
        <authorList>
            <person name="Amaro Gonzalez C."/>
        </authorList>
    </citation>
    <scope>NUCLEOTIDE SEQUENCE</scope>
</reference>
<dbReference type="AlphaFoldDB" id="A0A0E9VUY8"/>
<name>A0A0E9VUY8_ANGAN</name>
<sequence>MRWYQLELGGELWREGEGLPKYRAEHDES</sequence>
<accession>A0A0E9VUY8</accession>
<protein>
    <submittedName>
        <fullName evidence="1">Uncharacterized protein</fullName>
    </submittedName>
</protein>
<proteinExistence type="predicted"/>
<evidence type="ECO:0000313" key="1">
    <source>
        <dbReference type="EMBL" id="JAH81851.1"/>
    </source>
</evidence>